<gene>
    <name evidence="1" type="ORF">SAMN04489747_0920</name>
</gene>
<dbReference type="Proteomes" id="UP000198546">
    <property type="component" value="Chromosome i"/>
</dbReference>
<name>A0A1G6UM74_9ACTN</name>
<dbReference type="AlphaFoldDB" id="A0A1G6UM74"/>
<dbReference type="EMBL" id="LT629688">
    <property type="protein sequence ID" value="SDD42452.1"/>
    <property type="molecule type" value="Genomic_DNA"/>
</dbReference>
<reference evidence="1 2" key="1">
    <citation type="submission" date="2016-10" db="EMBL/GenBank/DDBJ databases">
        <authorList>
            <person name="de Groot N.N."/>
        </authorList>
    </citation>
    <scope>NUCLEOTIDE SEQUENCE [LARGE SCALE GENOMIC DNA]</scope>
    <source>
        <strain evidence="1 2">MON 2.2</strain>
    </source>
</reference>
<organism evidence="1 2">
    <name type="scientific">Auraticoccus monumenti</name>
    <dbReference type="NCBI Taxonomy" id="675864"/>
    <lineage>
        <taxon>Bacteria</taxon>
        <taxon>Bacillati</taxon>
        <taxon>Actinomycetota</taxon>
        <taxon>Actinomycetes</taxon>
        <taxon>Propionibacteriales</taxon>
        <taxon>Propionibacteriaceae</taxon>
        <taxon>Auraticoccus</taxon>
    </lineage>
</organism>
<evidence type="ECO:0000313" key="1">
    <source>
        <dbReference type="EMBL" id="SDD42452.1"/>
    </source>
</evidence>
<protein>
    <submittedName>
        <fullName evidence="1">Uncharacterized protein</fullName>
    </submittedName>
</protein>
<evidence type="ECO:0000313" key="2">
    <source>
        <dbReference type="Proteomes" id="UP000198546"/>
    </source>
</evidence>
<accession>A0A1G6UM74</accession>
<keyword evidence="2" id="KW-1185">Reference proteome</keyword>
<dbReference type="STRING" id="675864.SAMN04489747_0920"/>
<sequence>MTTRLPGLRPGGLIDSDRQAIEHLDWVPELPCEHDRCQTSRPATHRLTARCGCFALMCTPCTQRSLAAWSRLPLPIRVVCTECRTELVILTLPAIQVVPL</sequence>
<proteinExistence type="predicted"/>